<feature type="region of interest" description="Disordered" evidence="1">
    <location>
        <begin position="330"/>
        <end position="364"/>
    </location>
</feature>
<dbReference type="PANTHER" id="PTHR21666:SF270">
    <property type="entry name" value="MUREIN HYDROLASE ACTIVATOR ENVC"/>
    <property type="match status" value="1"/>
</dbReference>
<dbReference type="AlphaFoldDB" id="A0A538SBI8"/>
<dbReference type="Proteomes" id="UP000320184">
    <property type="component" value="Unassembled WGS sequence"/>
</dbReference>
<evidence type="ECO:0000256" key="1">
    <source>
        <dbReference type="SAM" id="MobiDB-lite"/>
    </source>
</evidence>
<dbReference type="InterPro" id="IPR016047">
    <property type="entry name" value="M23ase_b-sheet_dom"/>
</dbReference>
<dbReference type="SUPFAM" id="SSF51261">
    <property type="entry name" value="Duplicated hybrid motif"/>
    <property type="match status" value="1"/>
</dbReference>
<feature type="domain" description="M23ase beta-sheet core" evidence="2">
    <location>
        <begin position="104"/>
        <end position="205"/>
    </location>
</feature>
<gene>
    <name evidence="3" type="ORF">E6K73_11145</name>
</gene>
<sequence length="392" mass="41991">MDHLALEAPSTRHSGVLVCVALLAASSVLSAPASETPRPALLLLGESDRLAGVLPFRSDMLGRWCWSGAWLYPVGDPHSLTGQPETRYVVSRGIELRPDGSVAHQGVDLSNRRAGGRVRAAATGIVVSAEEDTASRYGVHVVLAHRLEDGAIAYSVYAHLVPGSLHAHRGEMVAAGWTLGSVGRSGNASSAHLHFEVRVAGDPRDRWEKARVVDPLRFVRARLPAPRPPEKAALLEWAECAALIDSAARGDEVLERGAWWRMVARAARHDLAELPSGDEELCRALAARRLLAREPQESDAPVTVRELERDLRKIKRAGLRVPAYPAAAALAPVPSRAPRSRRTSMAAATNPFPEAVTEGDAESRKQPITVAEACLALAGLAAGHRSPSSTPR</sequence>
<dbReference type="Pfam" id="PF01551">
    <property type="entry name" value="Peptidase_M23"/>
    <property type="match status" value="1"/>
</dbReference>
<name>A0A538SBI8_UNCEI</name>
<dbReference type="Gene3D" id="2.70.70.10">
    <property type="entry name" value="Glucose Permease (Domain IIA)"/>
    <property type="match status" value="1"/>
</dbReference>
<dbReference type="InterPro" id="IPR050570">
    <property type="entry name" value="Cell_wall_metabolism_enzyme"/>
</dbReference>
<protein>
    <submittedName>
        <fullName evidence="3">M23 family metallopeptidase</fullName>
    </submittedName>
</protein>
<evidence type="ECO:0000259" key="2">
    <source>
        <dbReference type="Pfam" id="PF01551"/>
    </source>
</evidence>
<dbReference type="GO" id="GO:0004222">
    <property type="term" value="F:metalloendopeptidase activity"/>
    <property type="evidence" value="ECO:0007669"/>
    <property type="project" value="TreeGrafter"/>
</dbReference>
<dbReference type="PANTHER" id="PTHR21666">
    <property type="entry name" value="PEPTIDASE-RELATED"/>
    <property type="match status" value="1"/>
</dbReference>
<feature type="compositionally biased region" description="Low complexity" evidence="1">
    <location>
        <begin position="330"/>
        <end position="348"/>
    </location>
</feature>
<dbReference type="InterPro" id="IPR011055">
    <property type="entry name" value="Dup_hybrid_motif"/>
</dbReference>
<organism evidence="3 4">
    <name type="scientific">Eiseniibacteriota bacterium</name>
    <dbReference type="NCBI Taxonomy" id="2212470"/>
    <lineage>
        <taxon>Bacteria</taxon>
        <taxon>Candidatus Eiseniibacteriota</taxon>
    </lineage>
</organism>
<dbReference type="EMBL" id="VBOT01000134">
    <property type="protein sequence ID" value="TMQ48740.1"/>
    <property type="molecule type" value="Genomic_DNA"/>
</dbReference>
<proteinExistence type="predicted"/>
<comment type="caution">
    <text evidence="3">The sequence shown here is derived from an EMBL/GenBank/DDBJ whole genome shotgun (WGS) entry which is preliminary data.</text>
</comment>
<reference evidence="3 4" key="1">
    <citation type="journal article" date="2019" name="Nat. Microbiol.">
        <title>Mediterranean grassland soil C-N compound turnover is dependent on rainfall and depth, and is mediated by genomically divergent microorganisms.</title>
        <authorList>
            <person name="Diamond S."/>
            <person name="Andeer P.F."/>
            <person name="Li Z."/>
            <person name="Crits-Christoph A."/>
            <person name="Burstein D."/>
            <person name="Anantharaman K."/>
            <person name="Lane K.R."/>
            <person name="Thomas B.C."/>
            <person name="Pan C."/>
            <person name="Northen T.R."/>
            <person name="Banfield J.F."/>
        </authorList>
    </citation>
    <scope>NUCLEOTIDE SEQUENCE [LARGE SCALE GENOMIC DNA]</scope>
    <source>
        <strain evidence="3">WS_3</strain>
    </source>
</reference>
<evidence type="ECO:0000313" key="3">
    <source>
        <dbReference type="EMBL" id="TMQ48740.1"/>
    </source>
</evidence>
<accession>A0A538SBI8</accession>
<evidence type="ECO:0000313" key="4">
    <source>
        <dbReference type="Proteomes" id="UP000320184"/>
    </source>
</evidence>
<dbReference type="CDD" id="cd12797">
    <property type="entry name" value="M23_peptidase"/>
    <property type="match status" value="1"/>
</dbReference>